<evidence type="ECO:0000313" key="2">
    <source>
        <dbReference type="Proteomes" id="UP001472677"/>
    </source>
</evidence>
<keyword evidence="2" id="KW-1185">Reference proteome</keyword>
<sequence length="198" mass="21797">MRLPLMEILKGKYALVEKMVKTTMGAPTVGGTPTVPKVVVDQVRSTFGIVMSQGGVGTPTMALPSILLVVDNPTPFFINYIFPDDKCSENLALKQQFVDDHNVWTMTKTQAAEAREEFAITKEGSGSGPEGVGRAGRGREEIDVCEVGERVSTKGYSEWRWVMGPYRPSALIEGVHEEEHKDVPVVDKVRDAISRNLF</sequence>
<accession>A0ABR2DJ07</accession>
<gene>
    <name evidence="1" type="ORF">V6N12_043020</name>
</gene>
<evidence type="ECO:0000313" key="1">
    <source>
        <dbReference type="EMBL" id="KAK8539394.1"/>
    </source>
</evidence>
<dbReference type="EMBL" id="JBBPBM010000026">
    <property type="protein sequence ID" value="KAK8539394.1"/>
    <property type="molecule type" value="Genomic_DNA"/>
</dbReference>
<dbReference type="Proteomes" id="UP001472677">
    <property type="component" value="Unassembled WGS sequence"/>
</dbReference>
<comment type="caution">
    <text evidence="1">The sequence shown here is derived from an EMBL/GenBank/DDBJ whole genome shotgun (WGS) entry which is preliminary data.</text>
</comment>
<organism evidence="1 2">
    <name type="scientific">Hibiscus sabdariffa</name>
    <name type="common">roselle</name>
    <dbReference type="NCBI Taxonomy" id="183260"/>
    <lineage>
        <taxon>Eukaryota</taxon>
        <taxon>Viridiplantae</taxon>
        <taxon>Streptophyta</taxon>
        <taxon>Embryophyta</taxon>
        <taxon>Tracheophyta</taxon>
        <taxon>Spermatophyta</taxon>
        <taxon>Magnoliopsida</taxon>
        <taxon>eudicotyledons</taxon>
        <taxon>Gunneridae</taxon>
        <taxon>Pentapetalae</taxon>
        <taxon>rosids</taxon>
        <taxon>malvids</taxon>
        <taxon>Malvales</taxon>
        <taxon>Malvaceae</taxon>
        <taxon>Malvoideae</taxon>
        <taxon>Hibiscus</taxon>
    </lineage>
</organism>
<name>A0ABR2DJ07_9ROSI</name>
<proteinExistence type="predicted"/>
<reference evidence="1 2" key="1">
    <citation type="journal article" date="2024" name="G3 (Bethesda)">
        <title>Genome assembly of Hibiscus sabdariffa L. provides insights into metabolisms of medicinal natural products.</title>
        <authorList>
            <person name="Kim T."/>
        </authorList>
    </citation>
    <scope>NUCLEOTIDE SEQUENCE [LARGE SCALE GENOMIC DNA]</scope>
    <source>
        <strain evidence="1">TK-2024</strain>
        <tissue evidence="1">Old leaves</tissue>
    </source>
</reference>
<protein>
    <submittedName>
        <fullName evidence="1">Uncharacterized protein</fullName>
    </submittedName>
</protein>